<reference evidence="4" key="1">
    <citation type="submission" date="2012-12" db="EMBL/GenBank/DDBJ databases">
        <authorList>
            <person name="Hellsten U."/>
            <person name="Grimwood J."/>
            <person name="Chapman J.A."/>
            <person name="Shapiro H."/>
            <person name="Aerts A."/>
            <person name="Otillar R.P."/>
            <person name="Terry A.Y."/>
            <person name="Boore J.L."/>
            <person name="Simakov O."/>
            <person name="Marletaz F."/>
            <person name="Cho S.-J."/>
            <person name="Edsinger-Gonzales E."/>
            <person name="Havlak P."/>
            <person name="Kuo D.-H."/>
            <person name="Larsson T."/>
            <person name="Lv J."/>
            <person name="Arendt D."/>
            <person name="Savage R."/>
            <person name="Osoegawa K."/>
            <person name="de Jong P."/>
            <person name="Lindberg D.R."/>
            <person name="Seaver E.C."/>
            <person name="Weisblat D.A."/>
            <person name="Putnam N.H."/>
            <person name="Grigoriev I.V."/>
            <person name="Rokhsar D.S."/>
        </authorList>
    </citation>
    <scope>NUCLEOTIDE SEQUENCE</scope>
    <source>
        <strain evidence="4">I ESC-2004</strain>
    </source>
</reference>
<accession>R7UGA0</accession>
<evidence type="ECO:0000313" key="4">
    <source>
        <dbReference type="Proteomes" id="UP000014760"/>
    </source>
</evidence>
<feature type="region of interest" description="Disordered" evidence="1">
    <location>
        <begin position="1"/>
        <end position="28"/>
    </location>
</feature>
<proteinExistence type="predicted"/>
<keyword evidence="4" id="KW-1185">Reference proteome</keyword>
<dbReference type="HOGENOM" id="CLU_2051843_0_0_1"/>
<sequence length="120" mass="13209">MPPQTESRHGHGEDISHRKRPCSSPPMRVPLFVPANVGKPSLRSTLKIRRKNGREMVPLYIWTIGNSNRHANNGSIVSYAVAAHVTFTFRLFVKSVCHNGALSKRSLILLGAAGPDAKSR</sequence>
<protein>
    <submittedName>
        <fullName evidence="2 3">Uncharacterized protein</fullName>
    </submittedName>
</protein>
<dbReference type="EnsemblMetazoa" id="CapteT206875">
    <property type="protein sequence ID" value="CapteP206875"/>
    <property type="gene ID" value="CapteG206875"/>
</dbReference>
<dbReference type="EMBL" id="AMQN01007900">
    <property type="status" value="NOT_ANNOTATED_CDS"/>
    <property type="molecule type" value="Genomic_DNA"/>
</dbReference>
<dbReference type="Proteomes" id="UP000014760">
    <property type="component" value="Unassembled WGS sequence"/>
</dbReference>
<evidence type="ECO:0000313" key="2">
    <source>
        <dbReference type="EMBL" id="ELU05245.1"/>
    </source>
</evidence>
<reference evidence="3" key="3">
    <citation type="submission" date="2015-06" db="UniProtKB">
        <authorList>
            <consortium name="EnsemblMetazoa"/>
        </authorList>
    </citation>
    <scope>IDENTIFICATION</scope>
</reference>
<evidence type="ECO:0000256" key="1">
    <source>
        <dbReference type="SAM" id="MobiDB-lite"/>
    </source>
</evidence>
<gene>
    <name evidence="2" type="ORF">CAPTEDRAFT_206875</name>
</gene>
<evidence type="ECO:0000313" key="3">
    <source>
        <dbReference type="EnsemblMetazoa" id="CapteP206875"/>
    </source>
</evidence>
<name>R7UGA0_CAPTE</name>
<reference evidence="2 4" key="2">
    <citation type="journal article" date="2013" name="Nature">
        <title>Insights into bilaterian evolution from three spiralian genomes.</title>
        <authorList>
            <person name="Simakov O."/>
            <person name="Marletaz F."/>
            <person name="Cho S.J."/>
            <person name="Edsinger-Gonzales E."/>
            <person name="Havlak P."/>
            <person name="Hellsten U."/>
            <person name="Kuo D.H."/>
            <person name="Larsson T."/>
            <person name="Lv J."/>
            <person name="Arendt D."/>
            <person name="Savage R."/>
            <person name="Osoegawa K."/>
            <person name="de Jong P."/>
            <person name="Grimwood J."/>
            <person name="Chapman J.A."/>
            <person name="Shapiro H."/>
            <person name="Aerts A."/>
            <person name="Otillar R.P."/>
            <person name="Terry A.Y."/>
            <person name="Boore J.L."/>
            <person name="Grigoriev I.V."/>
            <person name="Lindberg D.R."/>
            <person name="Seaver E.C."/>
            <person name="Weisblat D.A."/>
            <person name="Putnam N.H."/>
            <person name="Rokhsar D.S."/>
        </authorList>
    </citation>
    <scope>NUCLEOTIDE SEQUENCE</scope>
    <source>
        <strain evidence="2 4">I ESC-2004</strain>
    </source>
</reference>
<dbReference type="AlphaFoldDB" id="R7UGA0"/>
<dbReference type="EMBL" id="AMQN01007901">
    <property type="status" value="NOT_ANNOTATED_CDS"/>
    <property type="molecule type" value="Genomic_DNA"/>
</dbReference>
<dbReference type="EMBL" id="KB301692">
    <property type="protein sequence ID" value="ELU05245.1"/>
    <property type="molecule type" value="Genomic_DNA"/>
</dbReference>
<feature type="compositionally biased region" description="Basic and acidic residues" evidence="1">
    <location>
        <begin position="1"/>
        <end position="16"/>
    </location>
</feature>
<organism evidence="2">
    <name type="scientific">Capitella teleta</name>
    <name type="common">Polychaete worm</name>
    <dbReference type="NCBI Taxonomy" id="283909"/>
    <lineage>
        <taxon>Eukaryota</taxon>
        <taxon>Metazoa</taxon>
        <taxon>Spiralia</taxon>
        <taxon>Lophotrochozoa</taxon>
        <taxon>Annelida</taxon>
        <taxon>Polychaeta</taxon>
        <taxon>Sedentaria</taxon>
        <taxon>Scolecida</taxon>
        <taxon>Capitellidae</taxon>
        <taxon>Capitella</taxon>
    </lineage>
</organism>